<protein>
    <submittedName>
        <fullName evidence="2">Uncharacterized protein</fullName>
    </submittedName>
</protein>
<organism evidence="2 3">
    <name type="scientific">Thamnidium elegans</name>
    <dbReference type="NCBI Taxonomy" id="101142"/>
    <lineage>
        <taxon>Eukaryota</taxon>
        <taxon>Fungi</taxon>
        <taxon>Fungi incertae sedis</taxon>
        <taxon>Mucoromycota</taxon>
        <taxon>Mucoromycotina</taxon>
        <taxon>Mucoromycetes</taxon>
        <taxon>Mucorales</taxon>
        <taxon>Mucorineae</taxon>
        <taxon>Mucoraceae</taxon>
        <taxon>Thamnidium</taxon>
    </lineage>
</organism>
<evidence type="ECO:0000313" key="2">
    <source>
        <dbReference type="EMBL" id="KAG2236986.1"/>
    </source>
</evidence>
<name>A0A8H7SZ33_9FUNG</name>
<dbReference type="AlphaFoldDB" id="A0A8H7SZ33"/>
<sequence length="527" mass="61452">MAKIKSKGKSEKNKELAKDIVWCKKNVKSLTPRKYFKKFNITDRQHGHRRYNNIITSQLSRIYKKKLKEEFQIWRSGAESSKFWEQQLQKKSKSESSYQSTKFATSQTQKVYKAMNTSSLDEDDGSDTESDNTTDQGSENEHDTTIIEKIDDSDLLDEVPSFLSDDKYPDANCSYWCLQGEGSEEWSSGSNKDWIINNNNITENFKQIRKESFSAASNLERISSVRILTLSHIFVISPIFEQSITNLIPIMPEDLLVQTDVFRRMETPIEVVQWAHKLHETQTSGYEKQLLKMKEYSLKSNHQIVNRHLEFLEDIMKFYRAPHKNDTEDSGLDRLKMILKHVFYGQKYVVNSNTKPLETSKHYIPDYKLSYPARATKLVDLFIVEAKLNRKSYFPHQDDFIKLRLEMQKMINELIYINVSEPMVFGLLLTGLDCQLYAMYLKHDGIYVCREVQTFSLPRSSYEVMLCPSIFSTMLALQDKIDMIIQQIQTRKKGKSSLLNLTRKGYDAPVLVKDPLTFFSDDQEDSQ</sequence>
<feature type="compositionally biased region" description="Acidic residues" evidence="1">
    <location>
        <begin position="120"/>
        <end position="132"/>
    </location>
</feature>
<feature type="region of interest" description="Disordered" evidence="1">
    <location>
        <begin position="117"/>
        <end position="150"/>
    </location>
</feature>
<dbReference type="EMBL" id="JAEPRE010000011">
    <property type="protein sequence ID" value="KAG2236986.1"/>
    <property type="molecule type" value="Genomic_DNA"/>
</dbReference>
<proteinExistence type="predicted"/>
<keyword evidence="3" id="KW-1185">Reference proteome</keyword>
<gene>
    <name evidence="2" type="ORF">INT48_002055</name>
</gene>
<evidence type="ECO:0000256" key="1">
    <source>
        <dbReference type="SAM" id="MobiDB-lite"/>
    </source>
</evidence>
<reference evidence="2" key="1">
    <citation type="submission" date="2021-01" db="EMBL/GenBank/DDBJ databases">
        <title>Metabolic potential, ecology and presence of endohyphal bacteria is reflected in genomic diversity of Mucoromycotina.</title>
        <authorList>
            <person name="Muszewska A."/>
            <person name="Okrasinska A."/>
            <person name="Steczkiewicz K."/>
            <person name="Drgas O."/>
            <person name="Orlowska M."/>
            <person name="Perlinska-Lenart U."/>
            <person name="Aleksandrzak-Piekarczyk T."/>
            <person name="Szatraj K."/>
            <person name="Zielenkiewicz U."/>
            <person name="Pilsyk S."/>
            <person name="Malc E."/>
            <person name="Mieczkowski P."/>
            <person name="Kruszewska J.S."/>
            <person name="Biernat P."/>
            <person name="Pawlowska J."/>
        </authorList>
    </citation>
    <scope>NUCLEOTIDE SEQUENCE</scope>
    <source>
        <strain evidence="2">WA0000018081</strain>
    </source>
</reference>
<accession>A0A8H7SZ33</accession>
<feature type="compositionally biased region" description="Basic and acidic residues" evidence="1">
    <location>
        <begin position="139"/>
        <end position="150"/>
    </location>
</feature>
<dbReference type="Proteomes" id="UP000613177">
    <property type="component" value="Unassembled WGS sequence"/>
</dbReference>
<evidence type="ECO:0000313" key="3">
    <source>
        <dbReference type="Proteomes" id="UP000613177"/>
    </source>
</evidence>
<comment type="caution">
    <text evidence="2">The sequence shown here is derived from an EMBL/GenBank/DDBJ whole genome shotgun (WGS) entry which is preliminary data.</text>
</comment>